<reference evidence="2 3" key="1">
    <citation type="submission" date="2015-10" db="EMBL/GenBank/DDBJ databases">
        <title>Draft genome sequence of Streptomyces sp. RV15, isolated from a marine sponge.</title>
        <authorList>
            <person name="Ruckert C."/>
            <person name="Abdelmohsen U.R."/>
            <person name="Winkler A."/>
            <person name="Hentschel U."/>
            <person name="Kalinowski J."/>
            <person name="Kampfer P."/>
            <person name="Glaeser S."/>
        </authorList>
    </citation>
    <scope>NUCLEOTIDE SEQUENCE [LARGE SCALE GENOMIC DNA]</scope>
    <source>
        <strain evidence="2 3">RV15</strain>
    </source>
</reference>
<proteinExistence type="predicted"/>
<dbReference type="EMBL" id="LMXB01000021">
    <property type="protein sequence ID" value="KUO21859.1"/>
    <property type="molecule type" value="Genomic_DNA"/>
</dbReference>
<protein>
    <submittedName>
        <fullName evidence="2">Uncharacterized protein</fullName>
    </submittedName>
</protein>
<evidence type="ECO:0000313" key="3">
    <source>
        <dbReference type="Proteomes" id="UP000053260"/>
    </source>
</evidence>
<dbReference type="STRING" id="909626.AQJ91_06910"/>
<name>A0A117S2E1_9ACTN</name>
<dbReference type="AlphaFoldDB" id="A0A117S2E1"/>
<feature type="compositionally biased region" description="Low complexity" evidence="1">
    <location>
        <begin position="84"/>
        <end position="94"/>
    </location>
</feature>
<keyword evidence="3" id="KW-1185">Reference proteome</keyword>
<feature type="region of interest" description="Disordered" evidence="1">
    <location>
        <begin position="59"/>
        <end position="119"/>
    </location>
</feature>
<feature type="region of interest" description="Disordered" evidence="1">
    <location>
        <begin position="1"/>
        <end position="33"/>
    </location>
</feature>
<sequence length="243" mass="26590">MGSRRSRRFSFREDDKTPHPQVKMYGAGGNDRVNGGGFPAEIWAAYMFGVTKTDAEFDLNTDQGAAVQPTWTPTQEPTTEEPTETPTTEEPTVEPTDKPTDDVTVDPATTNSNEKAPGGRSGAFSCVKYWASYRCQALVTFQRPQAQISLFATLPFQWPRQAATATSVPSAISKSRCRVVPAPPLLNHHWSFEPYCMCATTDSPFLTLSAMYRCSPYGLKVTPPPDLPLLSCCVQAVTLDPSA</sequence>
<evidence type="ECO:0000313" key="2">
    <source>
        <dbReference type="EMBL" id="KUO21859.1"/>
    </source>
</evidence>
<comment type="caution">
    <text evidence="2">The sequence shown here is derived from an EMBL/GenBank/DDBJ whole genome shotgun (WGS) entry which is preliminary data.</text>
</comment>
<organism evidence="2 3">
    <name type="scientific">Streptomyces dysideae</name>
    <dbReference type="NCBI Taxonomy" id="909626"/>
    <lineage>
        <taxon>Bacteria</taxon>
        <taxon>Bacillati</taxon>
        <taxon>Actinomycetota</taxon>
        <taxon>Actinomycetes</taxon>
        <taxon>Kitasatosporales</taxon>
        <taxon>Streptomycetaceae</taxon>
        <taxon>Streptomyces</taxon>
    </lineage>
</organism>
<evidence type="ECO:0000256" key="1">
    <source>
        <dbReference type="SAM" id="MobiDB-lite"/>
    </source>
</evidence>
<dbReference type="RefSeq" id="WP_067017474.1">
    <property type="nucleotide sequence ID" value="NZ_KQ949077.1"/>
</dbReference>
<accession>A0A117S2E1</accession>
<dbReference type="Proteomes" id="UP000053260">
    <property type="component" value="Unassembled WGS sequence"/>
</dbReference>
<gene>
    <name evidence="2" type="ORF">AQJ91_06910</name>
</gene>